<dbReference type="GO" id="GO:1990961">
    <property type="term" value="P:xenobiotic detoxification by transmembrane export across the plasma membrane"/>
    <property type="evidence" value="ECO:0007669"/>
    <property type="project" value="InterPro"/>
</dbReference>
<dbReference type="AlphaFoldDB" id="A0A948TEQ9"/>
<feature type="transmembrane region" description="Helical" evidence="4">
    <location>
        <begin position="7"/>
        <end position="25"/>
    </location>
</feature>
<keyword evidence="4" id="KW-1133">Transmembrane helix</keyword>
<proteinExistence type="inferred from homology"/>
<dbReference type="PANTHER" id="PTHR30469:SF33">
    <property type="entry name" value="SLR1207 PROTEIN"/>
    <property type="match status" value="1"/>
</dbReference>
<protein>
    <submittedName>
        <fullName evidence="7">Efflux RND transporter periplasmic adaptor subunit</fullName>
    </submittedName>
</protein>
<evidence type="ECO:0000256" key="1">
    <source>
        <dbReference type="ARBA" id="ARBA00009477"/>
    </source>
</evidence>
<feature type="coiled-coil region" evidence="3">
    <location>
        <begin position="102"/>
        <end position="179"/>
    </location>
</feature>
<feature type="domain" description="YknX-like beta-barrel" evidence="6">
    <location>
        <begin position="222"/>
        <end position="310"/>
    </location>
</feature>
<dbReference type="InterPro" id="IPR058636">
    <property type="entry name" value="Beta-barrel_YknX"/>
</dbReference>
<evidence type="ECO:0000313" key="8">
    <source>
        <dbReference type="Proteomes" id="UP000733611"/>
    </source>
</evidence>
<dbReference type="GO" id="GO:0015562">
    <property type="term" value="F:efflux transmembrane transporter activity"/>
    <property type="evidence" value="ECO:0007669"/>
    <property type="project" value="TreeGrafter"/>
</dbReference>
<dbReference type="GO" id="GO:1990195">
    <property type="term" value="C:macrolide transmembrane transporter complex"/>
    <property type="evidence" value="ECO:0007669"/>
    <property type="project" value="InterPro"/>
</dbReference>
<dbReference type="EMBL" id="JAHLFE010000001">
    <property type="protein sequence ID" value="MBU3843258.1"/>
    <property type="molecule type" value="Genomic_DNA"/>
</dbReference>
<gene>
    <name evidence="7" type="ORF">H9847_00035</name>
</gene>
<accession>A0A948TEQ9</accession>
<dbReference type="Gene3D" id="6.10.140.1990">
    <property type="match status" value="1"/>
</dbReference>
<evidence type="ECO:0000259" key="6">
    <source>
        <dbReference type="Pfam" id="PF25990"/>
    </source>
</evidence>
<organism evidence="7 8">
    <name type="scientific">Candidatus Anaerobiospirillum pullicola</name>
    <dbReference type="NCBI Taxonomy" id="2838451"/>
    <lineage>
        <taxon>Bacteria</taxon>
        <taxon>Pseudomonadati</taxon>
        <taxon>Pseudomonadota</taxon>
        <taxon>Gammaproteobacteria</taxon>
        <taxon>Aeromonadales</taxon>
        <taxon>Succinivibrionaceae</taxon>
        <taxon>Anaerobiospirillum</taxon>
    </lineage>
</organism>
<reference evidence="7" key="1">
    <citation type="journal article" date="2021" name="PeerJ">
        <title>Extensive microbial diversity within the chicken gut microbiome revealed by metagenomics and culture.</title>
        <authorList>
            <person name="Gilroy R."/>
            <person name="Ravi A."/>
            <person name="Getino M."/>
            <person name="Pursley I."/>
            <person name="Horton D.L."/>
            <person name="Alikhan N.F."/>
            <person name="Baker D."/>
            <person name="Gharbi K."/>
            <person name="Hall N."/>
            <person name="Watson M."/>
            <person name="Adriaenssens E.M."/>
            <person name="Foster-Nyarko E."/>
            <person name="Jarju S."/>
            <person name="Secka A."/>
            <person name="Antonio M."/>
            <person name="Oren A."/>
            <person name="Chaudhuri R.R."/>
            <person name="La Ragione R."/>
            <person name="Hildebrand F."/>
            <person name="Pallen M.J."/>
        </authorList>
    </citation>
    <scope>NUCLEOTIDE SEQUENCE</scope>
    <source>
        <strain evidence="7">378</strain>
    </source>
</reference>
<evidence type="ECO:0000256" key="2">
    <source>
        <dbReference type="ARBA" id="ARBA00023054"/>
    </source>
</evidence>
<dbReference type="GO" id="GO:1990281">
    <property type="term" value="C:efflux pump complex"/>
    <property type="evidence" value="ECO:0007669"/>
    <property type="project" value="TreeGrafter"/>
</dbReference>
<dbReference type="GO" id="GO:0030313">
    <property type="term" value="C:cell envelope"/>
    <property type="evidence" value="ECO:0007669"/>
    <property type="project" value="UniProtKB-SubCell"/>
</dbReference>
<dbReference type="Pfam" id="PF25990">
    <property type="entry name" value="Beta-barrel_YknX"/>
    <property type="match status" value="1"/>
</dbReference>
<name>A0A948TEQ9_9GAMM</name>
<comment type="caution">
    <text evidence="7">The sequence shown here is derived from an EMBL/GenBank/DDBJ whole genome shotgun (WGS) entry which is preliminary data.</text>
</comment>
<dbReference type="Gene3D" id="2.40.50.100">
    <property type="match status" value="1"/>
</dbReference>
<dbReference type="InterPro" id="IPR030190">
    <property type="entry name" value="MacA_alpha-hairpin_sf"/>
</dbReference>
<keyword evidence="2 3" id="KW-0175">Coiled coil</keyword>
<dbReference type="SUPFAM" id="SSF111369">
    <property type="entry name" value="HlyD-like secretion proteins"/>
    <property type="match status" value="1"/>
</dbReference>
<dbReference type="InterPro" id="IPR006143">
    <property type="entry name" value="RND_pump_MFP"/>
</dbReference>
<comment type="similarity">
    <text evidence="1">Belongs to the membrane fusion protein (MFP) (TC 8.A.1) family.</text>
</comment>
<evidence type="ECO:0000259" key="5">
    <source>
        <dbReference type="Pfam" id="PF25917"/>
    </source>
</evidence>
<keyword evidence="4" id="KW-0812">Transmembrane</keyword>
<dbReference type="GO" id="GO:0019898">
    <property type="term" value="C:extrinsic component of membrane"/>
    <property type="evidence" value="ECO:0007669"/>
    <property type="project" value="InterPro"/>
</dbReference>
<evidence type="ECO:0000313" key="7">
    <source>
        <dbReference type="EMBL" id="MBU3843258.1"/>
    </source>
</evidence>
<dbReference type="Gene3D" id="2.40.30.170">
    <property type="match status" value="1"/>
</dbReference>
<reference evidence="7" key="2">
    <citation type="submission" date="2021-04" db="EMBL/GenBank/DDBJ databases">
        <authorList>
            <person name="Gilroy R."/>
        </authorList>
    </citation>
    <scope>NUCLEOTIDE SEQUENCE</scope>
    <source>
        <strain evidence="7">378</strain>
    </source>
</reference>
<keyword evidence="4" id="KW-0472">Membrane</keyword>
<evidence type="ECO:0000256" key="3">
    <source>
        <dbReference type="SAM" id="Coils"/>
    </source>
</evidence>
<dbReference type="NCBIfam" id="TIGR01730">
    <property type="entry name" value="RND_mfp"/>
    <property type="match status" value="1"/>
</dbReference>
<sequence length="398" mass="42914">MRRDKLIKWGIVGVAVVALLGYGIYSLTYTEPPTYMTATPKVRDITQQVYATGTISGKVEVDIGAQVSGQIKKLYVSRGDKVKAGDLLCEIDPEIQENDLRRAQAEEKLILAQIASKKAELEMLAAENTRQQNLLVKDATSKQTAQQAKAQYLMAQADLDALQAQYEQAVISVDDAQTNLGYTRIVAPMDGTVYAIPVEEGQTVNANQTTPTILKLANLDIMTVEAEISEADVVKVKPGMDCRFTIMGLPNHYFEAELQSIDPAPASAESTTSSSSTASSTTEAIYYNALLDVDNTEGLLRIDMTAEVEITIAAAQGVKAVPISAVQNENAEGEATVFQLVDAGVVKPVRVSLGIRDEQYVEVKNDDFDTSIPVVIGDDVATAAAAAASSRRRGPRMF</sequence>
<evidence type="ECO:0000256" key="4">
    <source>
        <dbReference type="SAM" id="Phobius"/>
    </source>
</evidence>
<dbReference type="Pfam" id="PF25917">
    <property type="entry name" value="BSH_RND"/>
    <property type="match status" value="1"/>
</dbReference>
<dbReference type="PANTHER" id="PTHR30469">
    <property type="entry name" value="MULTIDRUG RESISTANCE PROTEIN MDTA"/>
    <property type="match status" value="1"/>
</dbReference>
<dbReference type="InterPro" id="IPR058625">
    <property type="entry name" value="MdtA-like_BSH"/>
</dbReference>
<feature type="domain" description="Multidrug resistance protein MdtA-like barrel-sandwich hybrid" evidence="5">
    <location>
        <begin position="61"/>
        <end position="214"/>
    </location>
</feature>
<dbReference type="Proteomes" id="UP000733611">
    <property type="component" value="Unassembled WGS sequence"/>
</dbReference>